<organism evidence="3">
    <name type="scientific">Perkinsus marinus (strain ATCC 50983 / TXsc)</name>
    <dbReference type="NCBI Taxonomy" id="423536"/>
    <lineage>
        <taxon>Eukaryota</taxon>
        <taxon>Sar</taxon>
        <taxon>Alveolata</taxon>
        <taxon>Perkinsozoa</taxon>
        <taxon>Perkinsea</taxon>
        <taxon>Perkinsida</taxon>
        <taxon>Perkinsidae</taxon>
        <taxon>Perkinsus</taxon>
    </lineage>
</organism>
<evidence type="ECO:0000313" key="2">
    <source>
        <dbReference type="EMBL" id="EER18657.1"/>
    </source>
</evidence>
<reference evidence="2 3" key="1">
    <citation type="submission" date="2008-07" db="EMBL/GenBank/DDBJ databases">
        <authorList>
            <person name="El-Sayed N."/>
            <person name="Caler E."/>
            <person name="Inman J."/>
            <person name="Amedeo P."/>
            <person name="Hass B."/>
            <person name="Wortman J."/>
        </authorList>
    </citation>
    <scope>NUCLEOTIDE SEQUENCE [LARGE SCALE GENOMIC DNA]</scope>
    <source>
        <strain evidence="3">ATCC 50983 / TXsc</strain>
    </source>
</reference>
<evidence type="ECO:0000313" key="3">
    <source>
        <dbReference type="Proteomes" id="UP000007800"/>
    </source>
</evidence>
<dbReference type="RefSeq" id="XP_002786861.1">
    <property type="nucleotide sequence ID" value="XM_002786815.1"/>
</dbReference>
<keyword evidence="3" id="KW-1185">Reference proteome</keyword>
<gene>
    <name evidence="2" type="ORF">Pmar_PMAR020188</name>
</gene>
<accession>C5KA36</accession>
<feature type="compositionally biased region" description="Basic and acidic residues" evidence="1">
    <location>
        <begin position="88"/>
        <end position="98"/>
    </location>
</feature>
<dbReference type="Proteomes" id="UP000007800">
    <property type="component" value="Unassembled WGS sequence"/>
</dbReference>
<sequence>MVWYHPQVKKQDVWLDECEFDISKWEGRYRHEQGEHEKTERKYKEALEKADKERVVLRKEAQRLSLELERVLEGKEKLEATMKELEATAAVERKKPESRTTSSSTSMSMKSLVSYEQRIVALKMETVKLKQEAEAVEGSGG</sequence>
<protein>
    <submittedName>
        <fullName evidence="2">Uncharacterized protein</fullName>
    </submittedName>
</protein>
<evidence type="ECO:0000256" key="1">
    <source>
        <dbReference type="SAM" id="MobiDB-lite"/>
    </source>
</evidence>
<feature type="compositionally biased region" description="Low complexity" evidence="1">
    <location>
        <begin position="99"/>
        <end position="110"/>
    </location>
</feature>
<dbReference type="InParanoid" id="C5KA36"/>
<name>C5KA36_PERM5</name>
<dbReference type="EMBL" id="GG671615">
    <property type="protein sequence ID" value="EER18657.1"/>
    <property type="molecule type" value="Genomic_DNA"/>
</dbReference>
<feature type="region of interest" description="Disordered" evidence="1">
    <location>
        <begin position="88"/>
        <end position="110"/>
    </location>
</feature>
<proteinExistence type="predicted"/>
<dbReference type="GeneID" id="9048795"/>
<dbReference type="AlphaFoldDB" id="C5KA36"/>